<dbReference type="Proteomes" id="UP000095283">
    <property type="component" value="Unplaced"/>
</dbReference>
<protein>
    <submittedName>
        <fullName evidence="2">Uncharacterized protein</fullName>
    </submittedName>
</protein>
<evidence type="ECO:0000313" key="2">
    <source>
        <dbReference type="WBParaSite" id="Hba_08738"/>
    </source>
</evidence>
<accession>A0A1I7WU69</accession>
<name>A0A1I7WU69_HETBA</name>
<dbReference type="WBParaSite" id="Hba_08738">
    <property type="protein sequence ID" value="Hba_08738"/>
    <property type="gene ID" value="Hba_08738"/>
</dbReference>
<proteinExistence type="predicted"/>
<dbReference type="AlphaFoldDB" id="A0A1I7WU69"/>
<keyword evidence="1" id="KW-1185">Reference proteome</keyword>
<reference evidence="2" key="1">
    <citation type="submission" date="2016-11" db="UniProtKB">
        <authorList>
            <consortium name="WormBaseParasite"/>
        </authorList>
    </citation>
    <scope>IDENTIFICATION</scope>
</reference>
<evidence type="ECO:0000313" key="1">
    <source>
        <dbReference type="Proteomes" id="UP000095283"/>
    </source>
</evidence>
<organism evidence="1 2">
    <name type="scientific">Heterorhabditis bacteriophora</name>
    <name type="common">Entomopathogenic nematode worm</name>
    <dbReference type="NCBI Taxonomy" id="37862"/>
    <lineage>
        <taxon>Eukaryota</taxon>
        <taxon>Metazoa</taxon>
        <taxon>Ecdysozoa</taxon>
        <taxon>Nematoda</taxon>
        <taxon>Chromadorea</taxon>
        <taxon>Rhabditida</taxon>
        <taxon>Rhabditina</taxon>
        <taxon>Rhabditomorpha</taxon>
        <taxon>Strongyloidea</taxon>
        <taxon>Heterorhabditidae</taxon>
        <taxon>Heterorhabditis</taxon>
    </lineage>
</organism>
<sequence length="25" mass="3022">MIRISHAFLRYLDISCSKYSIIMFL</sequence>